<sequence length="116" mass="13777">MLKLRVCWCRTILLLIYCVLGKMKYTSSPDKLCNQVKVPNTNVMWFVERWNTSGSCKFCINEAIASGDFTSMNRPPSHIHQLKENRWMFILKIGIRIMKIKIPKRIWVMSMIPRIW</sequence>
<keyword evidence="3" id="KW-1185">Reference proteome</keyword>
<evidence type="ECO:0000256" key="1">
    <source>
        <dbReference type="SAM" id="SignalP"/>
    </source>
</evidence>
<feature type="signal peptide" evidence="1">
    <location>
        <begin position="1"/>
        <end position="21"/>
    </location>
</feature>
<evidence type="ECO:0000313" key="3">
    <source>
        <dbReference type="Proteomes" id="UP001157418"/>
    </source>
</evidence>
<accession>A0AAU9MKH7</accession>
<evidence type="ECO:0000313" key="2">
    <source>
        <dbReference type="EMBL" id="CAH1421168.1"/>
    </source>
</evidence>
<dbReference type="Proteomes" id="UP001157418">
    <property type="component" value="Unassembled WGS sequence"/>
</dbReference>
<proteinExistence type="predicted"/>
<keyword evidence="1" id="KW-0732">Signal</keyword>
<organism evidence="2 3">
    <name type="scientific">Lactuca virosa</name>
    <dbReference type="NCBI Taxonomy" id="75947"/>
    <lineage>
        <taxon>Eukaryota</taxon>
        <taxon>Viridiplantae</taxon>
        <taxon>Streptophyta</taxon>
        <taxon>Embryophyta</taxon>
        <taxon>Tracheophyta</taxon>
        <taxon>Spermatophyta</taxon>
        <taxon>Magnoliopsida</taxon>
        <taxon>eudicotyledons</taxon>
        <taxon>Gunneridae</taxon>
        <taxon>Pentapetalae</taxon>
        <taxon>asterids</taxon>
        <taxon>campanulids</taxon>
        <taxon>Asterales</taxon>
        <taxon>Asteraceae</taxon>
        <taxon>Cichorioideae</taxon>
        <taxon>Cichorieae</taxon>
        <taxon>Lactucinae</taxon>
        <taxon>Lactuca</taxon>
    </lineage>
</organism>
<dbReference type="AlphaFoldDB" id="A0AAU9MKH7"/>
<evidence type="ECO:0008006" key="4">
    <source>
        <dbReference type="Google" id="ProtNLM"/>
    </source>
</evidence>
<protein>
    <recommendedName>
        <fullName evidence="4">Secreted protein</fullName>
    </recommendedName>
</protein>
<name>A0AAU9MKH7_9ASTR</name>
<dbReference type="EMBL" id="CAKMRJ010001112">
    <property type="protein sequence ID" value="CAH1421168.1"/>
    <property type="molecule type" value="Genomic_DNA"/>
</dbReference>
<gene>
    <name evidence="2" type="ORF">LVIROSA_LOCUS8582</name>
</gene>
<feature type="chain" id="PRO_5043493802" description="Secreted protein" evidence="1">
    <location>
        <begin position="22"/>
        <end position="116"/>
    </location>
</feature>
<comment type="caution">
    <text evidence="2">The sequence shown here is derived from an EMBL/GenBank/DDBJ whole genome shotgun (WGS) entry which is preliminary data.</text>
</comment>
<reference evidence="2 3" key="1">
    <citation type="submission" date="2022-01" db="EMBL/GenBank/DDBJ databases">
        <authorList>
            <person name="Xiong W."/>
            <person name="Schranz E."/>
        </authorList>
    </citation>
    <scope>NUCLEOTIDE SEQUENCE [LARGE SCALE GENOMIC DNA]</scope>
</reference>